<evidence type="ECO:0000256" key="3">
    <source>
        <dbReference type="ARBA" id="ARBA00023163"/>
    </source>
</evidence>
<evidence type="ECO:0000256" key="2">
    <source>
        <dbReference type="ARBA" id="ARBA00023125"/>
    </source>
</evidence>
<evidence type="ECO:0000256" key="4">
    <source>
        <dbReference type="ARBA" id="ARBA00023242"/>
    </source>
</evidence>
<dbReference type="GO" id="GO:0006357">
    <property type="term" value="P:regulation of transcription by RNA polymerase II"/>
    <property type="evidence" value="ECO:0007669"/>
    <property type="project" value="InterPro"/>
</dbReference>
<evidence type="ECO:0000256" key="1">
    <source>
        <dbReference type="ARBA" id="ARBA00023015"/>
    </source>
</evidence>
<dbReference type="AlphaFoldDB" id="A0AA86R233"/>
<dbReference type="InterPro" id="IPR045147">
    <property type="entry name" value="ARI3A/B/C"/>
</dbReference>
<dbReference type="InterPro" id="IPR036431">
    <property type="entry name" value="ARID_dom_sf"/>
</dbReference>
<dbReference type="SMART" id="SM00501">
    <property type="entry name" value="BRIGHT"/>
    <property type="match status" value="1"/>
</dbReference>
<keyword evidence="1" id="KW-0805">Transcription regulation</keyword>
<evidence type="ECO:0000313" key="8">
    <source>
        <dbReference type="Proteomes" id="UP001642409"/>
    </source>
</evidence>
<sequence length="267" mass="30879">MTESQCISPINTQNRNYVHVHSQEQSYYPDSIRGSVRTVIESSSQNVKIMQTYDYKTTKDSAQRKQFESHVYELRRTIFCRQDKIQRVGGKDLDLFLLYQLVQTSGGYLRISSWKALAAHLNLPSSVTNAGYLIRSKYESFILPFESQLILLFPVKNSNQNPPQSSNIYQNMMCPKQLRTPLQMNKCTKLVLNLNPTDSQFQCVLDQNINLVYLQIGALTKITKVPCPFPKYLKKIVLKSVLQKMVQEFADELLFLDFLEELEINSE</sequence>
<keyword evidence="4" id="KW-0539">Nucleus</keyword>
<comment type="caution">
    <text evidence="6">The sequence shown here is derived from an EMBL/GenBank/DDBJ whole genome shotgun (WGS) entry which is preliminary data.</text>
</comment>
<name>A0AA86R233_9EUKA</name>
<keyword evidence="8" id="KW-1185">Reference proteome</keyword>
<evidence type="ECO:0000313" key="7">
    <source>
        <dbReference type="EMBL" id="CAL6084352.1"/>
    </source>
</evidence>
<reference evidence="6" key="1">
    <citation type="submission" date="2023-06" db="EMBL/GenBank/DDBJ databases">
        <authorList>
            <person name="Kurt Z."/>
        </authorList>
    </citation>
    <scope>NUCLEOTIDE SEQUENCE</scope>
</reference>
<dbReference type="GO" id="GO:0003677">
    <property type="term" value="F:DNA binding"/>
    <property type="evidence" value="ECO:0007669"/>
    <property type="project" value="UniProtKB-KW"/>
</dbReference>
<accession>A0AA86R233</accession>
<keyword evidence="2" id="KW-0238">DNA-binding</keyword>
<dbReference type="Pfam" id="PF01388">
    <property type="entry name" value="ARID"/>
    <property type="match status" value="1"/>
</dbReference>
<dbReference type="Gene3D" id="1.10.150.60">
    <property type="entry name" value="ARID DNA-binding domain"/>
    <property type="match status" value="1"/>
</dbReference>
<proteinExistence type="predicted"/>
<evidence type="ECO:0000313" key="6">
    <source>
        <dbReference type="EMBL" id="CAI9967732.1"/>
    </source>
</evidence>
<dbReference type="PANTHER" id="PTHR15348">
    <property type="entry name" value="AT-RICH INTERACTIVE DOMAIN-CONTAINING PROTEIN ARID DOMAIN- CONTAINING PROTEIN DEAD RINGER PROTEIN B-CELL REGULATOR OF IGH TRANSCRIPTION BRIGHT"/>
    <property type="match status" value="1"/>
</dbReference>
<keyword evidence="3" id="KW-0804">Transcription</keyword>
<reference evidence="7 8" key="2">
    <citation type="submission" date="2024-07" db="EMBL/GenBank/DDBJ databases">
        <authorList>
            <person name="Akdeniz Z."/>
        </authorList>
    </citation>
    <scope>NUCLEOTIDE SEQUENCE [LARGE SCALE GENOMIC DNA]</scope>
</reference>
<dbReference type="PROSITE" id="PS51011">
    <property type="entry name" value="ARID"/>
    <property type="match status" value="1"/>
</dbReference>
<gene>
    <name evidence="6" type="ORF">HINF_LOCUS55377</name>
    <name evidence="7" type="ORF">HINF_LOCUS62161</name>
</gene>
<protein>
    <submittedName>
        <fullName evidence="6">ARID1 AT-rich interaction domain protein</fullName>
    </submittedName>
    <submittedName>
        <fullName evidence="7">ARID1_AT-rich interaction domain protein</fullName>
    </submittedName>
</protein>
<organism evidence="6">
    <name type="scientific">Hexamita inflata</name>
    <dbReference type="NCBI Taxonomy" id="28002"/>
    <lineage>
        <taxon>Eukaryota</taxon>
        <taxon>Metamonada</taxon>
        <taxon>Diplomonadida</taxon>
        <taxon>Hexamitidae</taxon>
        <taxon>Hexamitinae</taxon>
        <taxon>Hexamita</taxon>
    </lineage>
</organism>
<dbReference type="GO" id="GO:0005634">
    <property type="term" value="C:nucleus"/>
    <property type="evidence" value="ECO:0007669"/>
    <property type="project" value="TreeGrafter"/>
</dbReference>
<feature type="domain" description="ARID" evidence="5">
    <location>
        <begin position="61"/>
        <end position="150"/>
    </location>
</feature>
<dbReference type="SUPFAM" id="SSF46774">
    <property type="entry name" value="ARID-like"/>
    <property type="match status" value="1"/>
</dbReference>
<dbReference type="Proteomes" id="UP001642409">
    <property type="component" value="Unassembled WGS sequence"/>
</dbReference>
<dbReference type="EMBL" id="CAXDID020000378">
    <property type="protein sequence ID" value="CAL6084352.1"/>
    <property type="molecule type" value="Genomic_DNA"/>
</dbReference>
<dbReference type="InterPro" id="IPR001606">
    <property type="entry name" value="ARID_dom"/>
</dbReference>
<dbReference type="SMART" id="SM01014">
    <property type="entry name" value="ARID"/>
    <property type="match status" value="1"/>
</dbReference>
<evidence type="ECO:0000259" key="5">
    <source>
        <dbReference type="PROSITE" id="PS51011"/>
    </source>
</evidence>
<dbReference type="CDD" id="cd16100">
    <property type="entry name" value="ARID"/>
    <property type="match status" value="1"/>
</dbReference>
<dbReference type="EMBL" id="CATOUU010001029">
    <property type="protein sequence ID" value="CAI9967732.1"/>
    <property type="molecule type" value="Genomic_DNA"/>
</dbReference>
<dbReference type="PANTHER" id="PTHR15348:SF0">
    <property type="entry name" value="PROTEIN DEAD RINGER"/>
    <property type="match status" value="1"/>
</dbReference>